<dbReference type="EMBL" id="BK015956">
    <property type="protein sequence ID" value="DAF86983.1"/>
    <property type="molecule type" value="Genomic_DNA"/>
</dbReference>
<dbReference type="GO" id="GO:0003677">
    <property type="term" value="F:DNA binding"/>
    <property type="evidence" value="ECO:0007669"/>
    <property type="project" value="InterPro"/>
</dbReference>
<evidence type="ECO:0000256" key="1">
    <source>
        <dbReference type="SAM" id="Phobius"/>
    </source>
</evidence>
<keyword evidence="1" id="KW-1133">Transmembrane helix</keyword>
<reference evidence="3" key="1">
    <citation type="journal article" date="2021" name="Proc. Natl. Acad. Sci. U.S.A.">
        <title>A Catalog of Tens of Thousands of Viruses from Human Metagenomes Reveals Hidden Associations with Chronic Diseases.</title>
        <authorList>
            <person name="Tisza M.J."/>
            <person name="Buck C.B."/>
        </authorList>
    </citation>
    <scope>NUCLEOTIDE SEQUENCE</scope>
    <source>
        <strain evidence="3">CtZiV25</strain>
    </source>
</reference>
<keyword evidence="1" id="KW-0472">Membrane</keyword>
<dbReference type="SMART" id="SM00421">
    <property type="entry name" value="HTH_LUXR"/>
    <property type="match status" value="1"/>
</dbReference>
<evidence type="ECO:0000259" key="2">
    <source>
        <dbReference type="SMART" id="SM00421"/>
    </source>
</evidence>
<dbReference type="SUPFAM" id="SSF46894">
    <property type="entry name" value="C-terminal effector domain of the bipartite response regulators"/>
    <property type="match status" value="1"/>
</dbReference>
<proteinExistence type="predicted"/>
<feature type="transmembrane region" description="Helical" evidence="1">
    <location>
        <begin position="166"/>
        <end position="183"/>
    </location>
</feature>
<feature type="transmembrane region" description="Helical" evidence="1">
    <location>
        <begin position="139"/>
        <end position="160"/>
    </location>
</feature>
<protein>
    <submittedName>
        <fullName evidence="3">Helix-turn-helix protein</fullName>
    </submittedName>
</protein>
<feature type="transmembrane region" description="Helical" evidence="1">
    <location>
        <begin position="86"/>
        <end position="101"/>
    </location>
</feature>
<organism evidence="3">
    <name type="scientific">Siphoviridae sp. ctZiV25</name>
    <dbReference type="NCBI Taxonomy" id="2825560"/>
    <lineage>
        <taxon>Viruses</taxon>
        <taxon>Duplodnaviria</taxon>
        <taxon>Heunggongvirae</taxon>
        <taxon>Uroviricota</taxon>
        <taxon>Caudoviricetes</taxon>
    </lineage>
</organism>
<sequence length="328" mass="37937">MTTLFFNFISKLEHIKYPYYCGLQERRQFVCFLFTTFVELFYIPANILGLNDYHHSIIFDTYNWLHLIFVIILQILFWTDTLSTKASVYIFFIAVTVKLSAESLYELFTTDTYGIHILGNLSIILILASVAIAIRLSKLAVTITTILTLSLIIFCITSPIHHIVRVMRVFFVGYMFILYIITFDSKNATKGLRLSGNITKEEQVAIDMLINLNKSDKEKVYSLLSRLSSTHQEELLNNIKDYYHQQYIETLNLLSTCPSLTPSEIEICKLILMDKSLKEICSTLHKTPSNITSQRTHIRKKLNLTKQDDLRTSLMILINKTKGTTERT</sequence>
<keyword evidence="1" id="KW-0812">Transmembrane</keyword>
<dbReference type="GO" id="GO:0006355">
    <property type="term" value="P:regulation of DNA-templated transcription"/>
    <property type="evidence" value="ECO:0007669"/>
    <property type="project" value="InterPro"/>
</dbReference>
<feature type="transmembrane region" description="Helical" evidence="1">
    <location>
        <begin position="29"/>
        <end position="49"/>
    </location>
</feature>
<evidence type="ECO:0000313" key="3">
    <source>
        <dbReference type="EMBL" id="DAF86983.1"/>
    </source>
</evidence>
<dbReference type="InterPro" id="IPR036388">
    <property type="entry name" value="WH-like_DNA-bd_sf"/>
</dbReference>
<feature type="transmembrane region" description="Helical" evidence="1">
    <location>
        <begin position="113"/>
        <end position="132"/>
    </location>
</feature>
<feature type="domain" description="HTH luxR-type" evidence="2">
    <location>
        <begin position="257"/>
        <end position="314"/>
    </location>
</feature>
<dbReference type="Gene3D" id="1.10.10.10">
    <property type="entry name" value="Winged helix-like DNA-binding domain superfamily/Winged helix DNA-binding domain"/>
    <property type="match status" value="1"/>
</dbReference>
<dbReference type="InterPro" id="IPR000792">
    <property type="entry name" value="Tscrpt_reg_LuxR_C"/>
</dbReference>
<accession>A0A8S5TXT8</accession>
<feature type="transmembrane region" description="Helical" evidence="1">
    <location>
        <begin position="61"/>
        <end position="79"/>
    </location>
</feature>
<dbReference type="InterPro" id="IPR016032">
    <property type="entry name" value="Sig_transdc_resp-reg_C-effctor"/>
</dbReference>
<name>A0A8S5TXT8_9CAUD</name>